<dbReference type="Gene3D" id="3.30.530.20">
    <property type="match status" value="1"/>
</dbReference>
<dbReference type="CDD" id="cd07814">
    <property type="entry name" value="SRPBCC_CalC_Aha1-like"/>
    <property type="match status" value="1"/>
</dbReference>
<feature type="domain" description="Activator of Hsp90 ATPase homologue 1/2-like C-terminal" evidence="2">
    <location>
        <begin position="18"/>
        <end position="137"/>
    </location>
</feature>
<comment type="caution">
    <text evidence="3">The sequence shown here is derived from an EMBL/GenBank/DDBJ whole genome shotgun (WGS) entry which is preliminary data.</text>
</comment>
<evidence type="ECO:0000256" key="1">
    <source>
        <dbReference type="ARBA" id="ARBA00006817"/>
    </source>
</evidence>
<evidence type="ECO:0000313" key="4">
    <source>
        <dbReference type="Proteomes" id="UP001344906"/>
    </source>
</evidence>
<keyword evidence="4" id="KW-1185">Reference proteome</keyword>
<accession>A0ABQ6G4K0</accession>
<comment type="similarity">
    <text evidence="1">Belongs to the AHA1 family.</text>
</comment>
<gene>
    <name evidence="3" type="ORF">KDH_65470</name>
</gene>
<evidence type="ECO:0000313" key="3">
    <source>
        <dbReference type="EMBL" id="GLV59722.1"/>
    </source>
</evidence>
<dbReference type="Proteomes" id="UP001344906">
    <property type="component" value="Unassembled WGS sequence"/>
</dbReference>
<dbReference type="RefSeq" id="WP_338256494.1">
    <property type="nucleotide sequence ID" value="NZ_BSRI01000002.1"/>
</dbReference>
<evidence type="ECO:0000259" key="2">
    <source>
        <dbReference type="Pfam" id="PF08327"/>
    </source>
</evidence>
<organism evidence="3 4">
    <name type="scientific">Dictyobacter halimunensis</name>
    <dbReference type="NCBI Taxonomy" id="3026934"/>
    <lineage>
        <taxon>Bacteria</taxon>
        <taxon>Bacillati</taxon>
        <taxon>Chloroflexota</taxon>
        <taxon>Ktedonobacteria</taxon>
        <taxon>Ktedonobacterales</taxon>
        <taxon>Dictyobacteraceae</taxon>
        <taxon>Dictyobacter</taxon>
    </lineage>
</organism>
<sequence length="145" mass="16837">MEKTNLCSRALEKDLYIKATTDRVFRALIDKEDLEHWFLKHAEVEMHPGGTIHFVWGTGTVNHGTILLLEPPRRLSYTWESLSPSPTIITFDLHPVYNGTHLHLSHTGIGEGPDWDNFYDTRNKGWDVHLSYLVAWLETGQQRIW</sequence>
<dbReference type="SUPFAM" id="SSF55961">
    <property type="entry name" value="Bet v1-like"/>
    <property type="match status" value="1"/>
</dbReference>
<proteinExistence type="inferred from homology"/>
<name>A0ABQ6G4K0_9CHLR</name>
<reference evidence="3 4" key="1">
    <citation type="submission" date="2023-02" db="EMBL/GenBank/DDBJ databases">
        <title>Dictyobacter halimunensis sp. nov., a new member of the class Ktedonobacteria from forest soil in a geothermal area.</title>
        <authorList>
            <person name="Rachmania M.K."/>
            <person name="Ningsih F."/>
            <person name="Sakai Y."/>
            <person name="Yabe S."/>
            <person name="Yokota A."/>
            <person name="Sjamsuridzal W."/>
        </authorList>
    </citation>
    <scope>NUCLEOTIDE SEQUENCE [LARGE SCALE GENOMIC DNA]</scope>
    <source>
        <strain evidence="3 4">S3.2.2.5</strain>
    </source>
</reference>
<dbReference type="EMBL" id="BSRI01000002">
    <property type="protein sequence ID" value="GLV59722.1"/>
    <property type="molecule type" value="Genomic_DNA"/>
</dbReference>
<protein>
    <recommendedName>
        <fullName evidence="2">Activator of Hsp90 ATPase homologue 1/2-like C-terminal domain-containing protein</fullName>
    </recommendedName>
</protein>
<dbReference type="Pfam" id="PF08327">
    <property type="entry name" value="AHSA1"/>
    <property type="match status" value="1"/>
</dbReference>
<dbReference type="InterPro" id="IPR023393">
    <property type="entry name" value="START-like_dom_sf"/>
</dbReference>
<dbReference type="InterPro" id="IPR013538">
    <property type="entry name" value="ASHA1/2-like_C"/>
</dbReference>